<accession>A0ABS9Z749</accession>
<evidence type="ECO:0000256" key="1">
    <source>
        <dbReference type="SAM" id="MobiDB-lite"/>
    </source>
</evidence>
<keyword evidence="2" id="KW-0812">Transmembrane</keyword>
<proteinExistence type="predicted"/>
<comment type="caution">
    <text evidence="3">The sequence shown here is derived from an EMBL/GenBank/DDBJ whole genome shotgun (WGS) entry which is preliminary data.</text>
</comment>
<feature type="region of interest" description="Disordered" evidence="1">
    <location>
        <begin position="1"/>
        <end position="24"/>
    </location>
</feature>
<name>A0ABS9Z749_9HYPH</name>
<gene>
    <name evidence="3" type="ORF">K2U94_11925</name>
</gene>
<organism evidence="3 4">
    <name type="scientific">Candidatus Rhodoblastus alkanivorans</name>
    <dbReference type="NCBI Taxonomy" id="2954117"/>
    <lineage>
        <taxon>Bacteria</taxon>
        <taxon>Pseudomonadati</taxon>
        <taxon>Pseudomonadota</taxon>
        <taxon>Alphaproteobacteria</taxon>
        <taxon>Hyphomicrobiales</taxon>
        <taxon>Rhodoblastaceae</taxon>
        <taxon>Rhodoblastus</taxon>
    </lineage>
</organism>
<keyword evidence="2" id="KW-0472">Membrane</keyword>
<evidence type="ECO:0008006" key="5">
    <source>
        <dbReference type="Google" id="ProtNLM"/>
    </source>
</evidence>
<evidence type="ECO:0000313" key="3">
    <source>
        <dbReference type="EMBL" id="MCI4683464.1"/>
    </source>
</evidence>
<dbReference type="EMBL" id="JAIVFP010000001">
    <property type="protein sequence ID" value="MCI4683464.1"/>
    <property type="molecule type" value="Genomic_DNA"/>
</dbReference>
<dbReference type="Proteomes" id="UP001139104">
    <property type="component" value="Unassembled WGS sequence"/>
</dbReference>
<feature type="compositionally biased region" description="Basic and acidic residues" evidence="1">
    <location>
        <begin position="1"/>
        <end position="10"/>
    </location>
</feature>
<evidence type="ECO:0000313" key="4">
    <source>
        <dbReference type="Proteomes" id="UP001139104"/>
    </source>
</evidence>
<keyword evidence="4" id="KW-1185">Reference proteome</keyword>
<feature type="transmembrane region" description="Helical" evidence="2">
    <location>
        <begin position="86"/>
        <end position="103"/>
    </location>
</feature>
<dbReference type="RefSeq" id="WP_243067414.1">
    <property type="nucleotide sequence ID" value="NZ_JAIVFK010000013.1"/>
</dbReference>
<protein>
    <recommendedName>
        <fullName evidence="5">DUF883 domain-containing protein</fullName>
    </recommendedName>
</protein>
<keyword evidence="2" id="KW-1133">Transmembrane helix</keyword>
<sequence length="110" mass="11606">MTTEQPKDPEEALQQGEAASSAAVTHAMQAVQKAMEELAALLGAESTATMDALKQVKQAASENLADAREMGRAGVSEISESVRRNPLAWLAGAVGVGLIVGLWRNRAHRP</sequence>
<reference evidence="3" key="1">
    <citation type="journal article" date="2022" name="ISME J.">
        <title>Identification of active gaseous-alkane degraders at natural gas seeps.</title>
        <authorList>
            <person name="Farhan Ul Haque M."/>
            <person name="Hernandez M."/>
            <person name="Crombie A.T."/>
            <person name="Murrell J.C."/>
        </authorList>
    </citation>
    <scope>NUCLEOTIDE SEQUENCE</scope>
    <source>
        <strain evidence="3">PC2</strain>
    </source>
</reference>
<evidence type="ECO:0000256" key="2">
    <source>
        <dbReference type="SAM" id="Phobius"/>
    </source>
</evidence>